<feature type="domain" description="Carrier" evidence="1">
    <location>
        <begin position="1"/>
        <end position="80"/>
    </location>
</feature>
<dbReference type="AlphaFoldDB" id="A0A1G5AYV1"/>
<dbReference type="Pfam" id="PF00550">
    <property type="entry name" value="PP-binding"/>
    <property type="match status" value="1"/>
</dbReference>
<keyword evidence="3" id="KW-1185">Reference proteome</keyword>
<dbReference type="InterPro" id="IPR036736">
    <property type="entry name" value="ACP-like_sf"/>
</dbReference>
<accession>A0A1G5AYV1</accession>
<dbReference type="Gene3D" id="1.10.1200.10">
    <property type="entry name" value="ACP-like"/>
    <property type="match status" value="1"/>
</dbReference>
<dbReference type="RefSeq" id="WP_090914983.1">
    <property type="nucleotide sequence ID" value="NZ_FMVM01000001.1"/>
</dbReference>
<dbReference type="EMBL" id="FMVM01000001">
    <property type="protein sequence ID" value="SCX83032.1"/>
    <property type="molecule type" value="Genomic_DNA"/>
</dbReference>
<dbReference type="PROSITE" id="PS50075">
    <property type="entry name" value="CARRIER"/>
    <property type="match status" value="1"/>
</dbReference>
<evidence type="ECO:0000313" key="2">
    <source>
        <dbReference type="EMBL" id="SCX83032.1"/>
    </source>
</evidence>
<dbReference type="Proteomes" id="UP000198538">
    <property type="component" value="Unassembled WGS sequence"/>
</dbReference>
<evidence type="ECO:0000259" key="1">
    <source>
        <dbReference type="PROSITE" id="PS50075"/>
    </source>
</evidence>
<name>A0A1G5AYV1_9BACL</name>
<dbReference type="InterPro" id="IPR009081">
    <property type="entry name" value="PP-bd_ACP"/>
</dbReference>
<reference evidence="3" key="1">
    <citation type="submission" date="2016-10" db="EMBL/GenBank/DDBJ databases">
        <authorList>
            <person name="Varghese N."/>
            <person name="Submissions S."/>
        </authorList>
    </citation>
    <scope>NUCLEOTIDE SEQUENCE [LARGE SCALE GENOMIC DNA]</scope>
    <source>
        <strain evidence="3">BL9</strain>
    </source>
</reference>
<gene>
    <name evidence="2" type="ORF">SAMN05720606_101157</name>
</gene>
<sequence>MDYRQEIREFIGNNLTMEHEDAQISDNDNYFEMRFVNSLFAMRLVDFVERRFQIEIGNDDLDLANFSTINRLHDLIERKLAAKEVAR</sequence>
<organism evidence="2 3">
    <name type="scientific">Paenibacillus polysaccharolyticus</name>
    <dbReference type="NCBI Taxonomy" id="582692"/>
    <lineage>
        <taxon>Bacteria</taxon>
        <taxon>Bacillati</taxon>
        <taxon>Bacillota</taxon>
        <taxon>Bacilli</taxon>
        <taxon>Bacillales</taxon>
        <taxon>Paenibacillaceae</taxon>
        <taxon>Paenibacillus</taxon>
    </lineage>
</organism>
<dbReference type="SUPFAM" id="SSF47336">
    <property type="entry name" value="ACP-like"/>
    <property type="match status" value="1"/>
</dbReference>
<evidence type="ECO:0000313" key="3">
    <source>
        <dbReference type="Proteomes" id="UP000198538"/>
    </source>
</evidence>
<protein>
    <submittedName>
        <fullName evidence="2">Phosphopantetheine attachment site</fullName>
    </submittedName>
</protein>
<dbReference type="STRING" id="582692.SAMN05720606_101157"/>
<proteinExistence type="predicted"/>